<feature type="domain" description="Phospholipase/carboxylesterase/thioesterase" evidence="4">
    <location>
        <begin position="32"/>
        <end position="224"/>
    </location>
</feature>
<dbReference type="InterPro" id="IPR003140">
    <property type="entry name" value="PLipase/COase/thioEstase"/>
</dbReference>
<dbReference type="PANTHER" id="PTHR10655:SF17">
    <property type="entry name" value="LYSOPHOSPHOLIPASE-LIKE PROTEIN 1"/>
    <property type="match status" value="1"/>
</dbReference>
<protein>
    <submittedName>
        <fullName evidence="5">Phospholipase/carboxylesterase</fullName>
    </submittedName>
</protein>
<dbReference type="AlphaFoldDB" id="A0A846RFC2"/>
<sequence>MTSSNPSGDVDTQSAENSAREPVVVWSRPEQERQGTPLLILLHGHLANEDDLMGILEFLPDEFTVASVRAPVAMGPGFTWFPLQHDAAYSVDKVTAAVQDVVDWVDSNRGGHSSVSLLGFSMGMAVATSMLRARPADYAAVVGLSGFAVPDEGREFFRDEELQANPVPFFWGRDQEDPVISPDRIEFTHGWLNRHTRLTKVLYAGMFHSINVQELGHVREFLQLSVPGVSRTPPQR</sequence>
<dbReference type="PANTHER" id="PTHR10655">
    <property type="entry name" value="LYSOPHOSPHOLIPASE-RELATED"/>
    <property type="match status" value="1"/>
</dbReference>
<evidence type="ECO:0000313" key="5">
    <source>
        <dbReference type="EMBL" id="NJC21868.1"/>
    </source>
</evidence>
<keyword evidence="2" id="KW-0378">Hydrolase</keyword>
<comment type="similarity">
    <text evidence="1">Belongs to the AB hydrolase superfamily. AB hydrolase 2 family.</text>
</comment>
<evidence type="ECO:0000256" key="2">
    <source>
        <dbReference type="ARBA" id="ARBA00022801"/>
    </source>
</evidence>
<evidence type="ECO:0000256" key="1">
    <source>
        <dbReference type="ARBA" id="ARBA00006499"/>
    </source>
</evidence>
<evidence type="ECO:0000259" key="4">
    <source>
        <dbReference type="Pfam" id="PF02230"/>
    </source>
</evidence>
<evidence type="ECO:0000313" key="6">
    <source>
        <dbReference type="Proteomes" id="UP000547458"/>
    </source>
</evidence>
<dbReference type="GO" id="GO:0016787">
    <property type="term" value="F:hydrolase activity"/>
    <property type="evidence" value="ECO:0007669"/>
    <property type="project" value="UniProtKB-KW"/>
</dbReference>
<dbReference type="Pfam" id="PF02230">
    <property type="entry name" value="Abhydrolase_2"/>
    <property type="match status" value="1"/>
</dbReference>
<dbReference type="InterPro" id="IPR050565">
    <property type="entry name" value="LYPA1-2/EST-like"/>
</dbReference>
<dbReference type="Proteomes" id="UP000547458">
    <property type="component" value="Unassembled WGS sequence"/>
</dbReference>
<comment type="caution">
    <text evidence="5">The sequence shown here is derived from an EMBL/GenBank/DDBJ whole genome shotgun (WGS) entry which is preliminary data.</text>
</comment>
<feature type="region of interest" description="Disordered" evidence="3">
    <location>
        <begin position="1"/>
        <end position="24"/>
    </location>
</feature>
<dbReference type="RefSeq" id="WP_167992013.1">
    <property type="nucleotide sequence ID" value="NZ_JAATJL010000001.1"/>
</dbReference>
<reference evidence="5 6" key="1">
    <citation type="submission" date="2020-03" db="EMBL/GenBank/DDBJ databases">
        <title>Sequencing the genomes of 1000 actinobacteria strains.</title>
        <authorList>
            <person name="Klenk H.-P."/>
        </authorList>
    </citation>
    <scope>NUCLEOTIDE SEQUENCE [LARGE SCALE GENOMIC DNA]</scope>
    <source>
        <strain evidence="5 6">DSM 16403</strain>
    </source>
</reference>
<dbReference type="Gene3D" id="3.40.50.1820">
    <property type="entry name" value="alpha/beta hydrolase"/>
    <property type="match status" value="1"/>
</dbReference>
<keyword evidence="6" id="KW-1185">Reference proteome</keyword>
<gene>
    <name evidence="5" type="ORF">BJ994_000944</name>
</gene>
<dbReference type="EMBL" id="JAATJL010000001">
    <property type="protein sequence ID" value="NJC21868.1"/>
    <property type="molecule type" value="Genomic_DNA"/>
</dbReference>
<accession>A0A846RFC2</accession>
<dbReference type="SUPFAM" id="SSF53474">
    <property type="entry name" value="alpha/beta-Hydrolases"/>
    <property type="match status" value="1"/>
</dbReference>
<dbReference type="InterPro" id="IPR029058">
    <property type="entry name" value="AB_hydrolase_fold"/>
</dbReference>
<organism evidence="5 6">
    <name type="scientific">Arthrobacter pigmenti</name>
    <dbReference type="NCBI Taxonomy" id="271432"/>
    <lineage>
        <taxon>Bacteria</taxon>
        <taxon>Bacillati</taxon>
        <taxon>Actinomycetota</taxon>
        <taxon>Actinomycetes</taxon>
        <taxon>Micrococcales</taxon>
        <taxon>Micrococcaceae</taxon>
        <taxon>Arthrobacter</taxon>
    </lineage>
</organism>
<evidence type="ECO:0000256" key="3">
    <source>
        <dbReference type="SAM" id="MobiDB-lite"/>
    </source>
</evidence>
<proteinExistence type="inferred from homology"/>
<feature type="compositionally biased region" description="Polar residues" evidence="3">
    <location>
        <begin position="1"/>
        <end position="17"/>
    </location>
</feature>
<name>A0A846RFC2_9MICC</name>